<keyword evidence="2" id="KW-1185">Reference proteome</keyword>
<gene>
    <name evidence="1" type="ORF">BSTOLATCC_MIC43367</name>
</gene>
<protein>
    <submittedName>
        <fullName evidence="1">Uncharacterized protein</fullName>
    </submittedName>
</protein>
<organism evidence="1 2">
    <name type="scientific">Blepharisma stoltei</name>
    <dbReference type="NCBI Taxonomy" id="1481888"/>
    <lineage>
        <taxon>Eukaryota</taxon>
        <taxon>Sar</taxon>
        <taxon>Alveolata</taxon>
        <taxon>Ciliophora</taxon>
        <taxon>Postciliodesmatophora</taxon>
        <taxon>Heterotrichea</taxon>
        <taxon>Heterotrichida</taxon>
        <taxon>Blepharismidae</taxon>
        <taxon>Blepharisma</taxon>
    </lineage>
</organism>
<reference evidence="1" key="1">
    <citation type="submission" date="2021-09" db="EMBL/GenBank/DDBJ databases">
        <authorList>
            <consortium name="AG Swart"/>
            <person name="Singh M."/>
            <person name="Singh A."/>
            <person name="Seah K."/>
            <person name="Emmerich C."/>
        </authorList>
    </citation>
    <scope>NUCLEOTIDE SEQUENCE</scope>
    <source>
        <strain evidence="1">ATCC30299</strain>
    </source>
</reference>
<evidence type="ECO:0000313" key="2">
    <source>
        <dbReference type="Proteomes" id="UP001162131"/>
    </source>
</evidence>
<dbReference type="Proteomes" id="UP001162131">
    <property type="component" value="Unassembled WGS sequence"/>
</dbReference>
<name>A0AAU9JJA0_9CILI</name>
<proteinExistence type="predicted"/>
<dbReference type="EMBL" id="CAJZBQ010000043">
    <property type="protein sequence ID" value="CAG9327328.1"/>
    <property type="molecule type" value="Genomic_DNA"/>
</dbReference>
<accession>A0AAU9JJA0</accession>
<evidence type="ECO:0000313" key="1">
    <source>
        <dbReference type="EMBL" id="CAG9327328.1"/>
    </source>
</evidence>
<sequence>MGRYVVDILSSIANVEYIPHDQNTILLVPDTFIPSSEIEARFAPCNDIDQALAGGAFIFRVANEFQRGFLMGLILGRWPDAKLVTSRLDVYKKISPRISLQMYKENFYKLYYNDSCASTEASSEYPNSPREELKAPFFQPKPQPQQISLQEKYLDNLYYEVLNKYYEKFLIHEEIRATKIRSAKAQIKNLSDGAVISVKRKALPGFADCLPGSSELSDMVYEDLRDHKIIQEIGMQVTYDETLIEMYFGRDKKKEFKPRYKESRNQPLQPPQPPQSPIFSMAMDRDKIIETAFKEIWKDILIEVEEVKPNTIAALAYLIVGRFEKKHEEEPVKYDISFKEDIIKRAIKMLFTWDIISLQSNSEKTQDSVAENYKQNLSERLLL</sequence>
<comment type="caution">
    <text evidence="1">The sequence shown here is derived from an EMBL/GenBank/DDBJ whole genome shotgun (WGS) entry which is preliminary data.</text>
</comment>
<dbReference type="AlphaFoldDB" id="A0AAU9JJA0"/>